<proteinExistence type="predicted"/>
<keyword evidence="3" id="KW-1185">Reference proteome</keyword>
<dbReference type="EMBL" id="JAATVY010000014">
    <property type="protein sequence ID" value="NJC71948.1"/>
    <property type="molecule type" value="Genomic_DNA"/>
</dbReference>
<organism evidence="2 3">
    <name type="scientific">Planosporangium thailandense</name>
    <dbReference type="NCBI Taxonomy" id="765197"/>
    <lineage>
        <taxon>Bacteria</taxon>
        <taxon>Bacillati</taxon>
        <taxon>Actinomycetota</taxon>
        <taxon>Actinomycetes</taxon>
        <taxon>Micromonosporales</taxon>
        <taxon>Micromonosporaceae</taxon>
        <taxon>Planosporangium</taxon>
    </lineage>
</organism>
<feature type="transmembrane region" description="Helical" evidence="1">
    <location>
        <begin position="75"/>
        <end position="92"/>
    </location>
</feature>
<keyword evidence="1" id="KW-1133">Transmembrane helix</keyword>
<comment type="caution">
    <text evidence="2">The sequence shown here is derived from an EMBL/GenBank/DDBJ whole genome shotgun (WGS) entry which is preliminary data.</text>
</comment>
<dbReference type="Proteomes" id="UP000722989">
    <property type="component" value="Unassembled WGS sequence"/>
</dbReference>
<sequence length="222" mass="24365">MLAVPYLAGLIAAGYRWPDAPLLVAWVAGYLLSYYVFQAVKSRRVSRYRDQLVLYAAVVAPLAAVVVIVRPRVLLYAPAYAALFAANAWYAARRRERAFVNDVASVLQSCLMVFVVGAVAGARPAALLGVFALCLAYFLGTVYYVKTIIRERGNPAYLRLSVGYHVLAFAVAAWFGPWSAALFAWLLARAALLPRLGWTPKRTGVVEIVNCVLLLLVVVTLR</sequence>
<feature type="transmembrane region" description="Helical" evidence="1">
    <location>
        <begin position="52"/>
        <end position="69"/>
    </location>
</feature>
<protein>
    <submittedName>
        <fullName evidence="2">YwiC-like family protein</fullName>
    </submittedName>
</protein>
<feature type="transmembrane region" description="Helical" evidence="1">
    <location>
        <begin position="20"/>
        <end position="40"/>
    </location>
</feature>
<keyword evidence="1" id="KW-0472">Membrane</keyword>
<accession>A0ABX0Y3D4</accession>
<feature type="transmembrane region" description="Helical" evidence="1">
    <location>
        <begin position="126"/>
        <end position="145"/>
    </location>
</feature>
<feature type="transmembrane region" description="Helical" evidence="1">
    <location>
        <begin position="166"/>
        <end position="192"/>
    </location>
</feature>
<gene>
    <name evidence="2" type="ORF">HC031_19825</name>
</gene>
<evidence type="ECO:0000313" key="2">
    <source>
        <dbReference type="EMBL" id="NJC71948.1"/>
    </source>
</evidence>
<dbReference type="Pfam" id="PF14256">
    <property type="entry name" value="YwiC"/>
    <property type="match status" value="1"/>
</dbReference>
<feature type="transmembrane region" description="Helical" evidence="1">
    <location>
        <begin position="204"/>
        <end position="221"/>
    </location>
</feature>
<name>A0ABX0Y3D4_9ACTN</name>
<feature type="transmembrane region" description="Helical" evidence="1">
    <location>
        <begin position="99"/>
        <end position="120"/>
    </location>
</feature>
<evidence type="ECO:0000256" key="1">
    <source>
        <dbReference type="SAM" id="Phobius"/>
    </source>
</evidence>
<reference evidence="2 3" key="1">
    <citation type="submission" date="2020-03" db="EMBL/GenBank/DDBJ databases">
        <title>WGS of the type strain of Planosporangium spp.</title>
        <authorList>
            <person name="Thawai C."/>
        </authorList>
    </citation>
    <scope>NUCLEOTIDE SEQUENCE [LARGE SCALE GENOMIC DNA]</scope>
    <source>
        <strain evidence="2 3">TBRC 5610</strain>
    </source>
</reference>
<dbReference type="InterPro" id="IPR025576">
    <property type="entry name" value="YwiC"/>
</dbReference>
<keyword evidence="1" id="KW-0812">Transmembrane</keyword>
<evidence type="ECO:0000313" key="3">
    <source>
        <dbReference type="Proteomes" id="UP000722989"/>
    </source>
</evidence>